<evidence type="ECO:0000313" key="2">
    <source>
        <dbReference type="EMBL" id="EGO65020.1"/>
    </source>
</evidence>
<name>F7NGA2_9FIRM</name>
<dbReference type="SUPFAM" id="SSF55804">
    <property type="entry name" value="Phoshotransferase/anion transport protein"/>
    <property type="match status" value="1"/>
</dbReference>
<dbReference type="PROSITE" id="PS51094">
    <property type="entry name" value="PTS_EIIA_TYPE_2"/>
    <property type="match status" value="1"/>
</dbReference>
<dbReference type="CDD" id="cd00211">
    <property type="entry name" value="PTS_IIA_fru"/>
    <property type="match status" value="1"/>
</dbReference>
<keyword evidence="3" id="KW-1185">Reference proteome</keyword>
<sequence>MSEVFTKQHVKIDVDLPDKEAYLRYIAKLALKLGIGKEEQGVYEGLLQREKEFSTDLGCGIAIPHTKSDYIARPAVLVLKPQKKLAWGDDKDGEDVQMIISLLSLNEQGGDSHLNLLASLARKLVDEEFKQALLAARNEEEIFRMVEQALLS</sequence>
<feature type="domain" description="PTS EIIA type-2" evidence="1">
    <location>
        <begin position="3"/>
        <end position="149"/>
    </location>
</feature>
<dbReference type="OrthoDB" id="9814222at2"/>
<dbReference type="InterPro" id="IPR051541">
    <property type="entry name" value="PTS_SugarTrans_NitroReg"/>
</dbReference>
<gene>
    <name evidence="2" type="ORF">ALO_05443</name>
</gene>
<proteinExistence type="predicted"/>
<evidence type="ECO:0000313" key="3">
    <source>
        <dbReference type="Proteomes" id="UP000003240"/>
    </source>
</evidence>
<evidence type="ECO:0000259" key="1">
    <source>
        <dbReference type="PROSITE" id="PS51094"/>
    </source>
</evidence>
<dbReference type="PANTHER" id="PTHR47738">
    <property type="entry name" value="PTS SYSTEM FRUCTOSE-LIKE EIIA COMPONENT-RELATED"/>
    <property type="match status" value="1"/>
</dbReference>
<reference evidence="2 3" key="1">
    <citation type="journal article" date="2011" name="EMBO J.">
        <title>Structural diversity of bacterial flagellar motors.</title>
        <authorList>
            <person name="Chen S."/>
            <person name="Beeby M."/>
            <person name="Murphy G.E."/>
            <person name="Leadbetter J.R."/>
            <person name="Hendrixson D.R."/>
            <person name="Briegel A."/>
            <person name="Li Z."/>
            <person name="Shi J."/>
            <person name="Tocheva E.I."/>
            <person name="Muller A."/>
            <person name="Dobro M.J."/>
            <person name="Jensen G.J."/>
        </authorList>
    </citation>
    <scope>NUCLEOTIDE SEQUENCE [LARGE SCALE GENOMIC DNA]</scope>
    <source>
        <strain evidence="2 3">DSM 6540</strain>
    </source>
</reference>
<dbReference type="AlphaFoldDB" id="F7NGA2"/>
<dbReference type="EMBL" id="AFGF01000040">
    <property type="protein sequence ID" value="EGO65020.1"/>
    <property type="molecule type" value="Genomic_DNA"/>
</dbReference>
<dbReference type="STRING" id="1009370.ALO_05443"/>
<dbReference type="eggNOG" id="COG1762">
    <property type="taxonomic scope" value="Bacteria"/>
</dbReference>
<dbReference type="Pfam" id="PF00359">
    <property type="entry name" value="PTS_EIIA_2"/>
    <property type="match status" value="1"/>
</dbReference>
<dbReference type="InterPro" id="IPR016152">
    <property type="entry name" value="PTrfase/Anion_transptr"/>
</dbReference>
<organism evidence="2 3">
    <name type="scientific">Acetonema longum DSM 6540</name>
    <dbReference type="NCBI Taxonomy" id="1009370"/>
    <lineage>
        <taxon>Bacteria</taxon>
        <taxon>Bacillati</taxon>
        <taxon>Bacillota</taxon>
        <taxon>Negativicutes</taxon>
        <taxon>Acetonemataceae</taxon>
        <taxon>Acetonema</taxon>
    </lineage>
</organism>
<dbReference type="RefSeq" id="WP_004093582.1">
    <property type="nucleotide sequence ID" value="NZ_AFGF01000040.1"/>
</dbReference>
<dbReference type="Gene3D" id="3.40.930.10">
    <property type="entry name" value="Mannitol-specific EII, Chain A"/>
    <property type="match status" value="1"/>
</dbReference>
<dbReference type="Proteomes" id="UP000003240">
    <property type="component" value="Unassembled WGS sequence"/>
</dbReference>
<accession>F7NGA2</accession>
<dbReference type="InterPro" id="IPR002178">
    <property type="entry name" value="PTS_EIIA_type-2_dom"/>
</dbReference>
<dbReference type="PANTHER" id="PTHR47738:SF2">
    <property type="entry name" value="PTS SYSTEM FRUCTOSE-LIKE EIIA COMPONENT"/>
    <property type="match status" value="1"/>
</dbReference>
<protein>
    <submittedName>
        <fullName evidence="2">Pts system transporter subunit IIA</fullName>
    </submittedName>
</protein>
<comment type="caution">
    <text evidence="2">The sequence shown here is derived from an EMBL/GenBank/DDBJ whole genome shotgun (WGS) entry which is preliminary data.</text>
</comment>